<dbReference type="CDD" id="cd13971">
    <property type="entry name" value="ADCK2-like"/>
    <property type="match status" value="1"/>
</dbReference>
<dbReference type="PANTHER" id="PTHR45890">
    <property type="entry name" value="AARF DOMAIN CONTAINING KINASE 2 (PREDICTED)"/>
    <property type="match status" value="1"/>
</dbReference>
<evidence type="ECO:0000256" key="1">
    <source>
        <dbReference type="SAM" id="MobiDB-lite"/>
    </source>
</evidence>
<reference evidence="3 4" key="1">
    <citation type="journal article" date="2018" name="Plant J.">
        <title>Genome sequences of Chlorella sorokiniana UTEX 1602 and Micractinium conductrix SAG 241.80: implications to maltose excretion by a green alga.</title>
        <authorList>
            <person name="Arriola M.B."/>
            <person name="Velmurugan N."/>
            <person name="Zhang Y."/>
            <person name="Plunkett M.H."/>
            <person name="Hondzo H."/>
            <person name="Barney B.M."/>
        </authorList>
    </citation>
    <scope>NUCLEOTIDE SEQUENCE [LARGE SCALE GENOMIC DNA]</scope>
    <source>
        <strain evidence="3 4">SAG 241.80</strain>
    </source>
</reference>
<feature type="region of interest" description="Disordered" evidence="1">
    <location>
        <begin position="485"/>
        <end position="516"/>
    </location>
</feature>
<dbReference type="PROSITE" id="PS51309">
    <property type="entry name" value="PABC"/>
    <property type="match status" value="1"/>
</dbReference>
<dbReference type="STRING" id="554055.A0A2P6VC24"/>
<dbReference type="PANTHER" id="PTHR45890:SF9">
    <property type="entry name" value="PROTEIN KINASE DOMAIN-CONTAINING PROTEIN"/>
    <property type="match status" value="1"/>
</dbReference>
<feature type="region of interest" description="Disordered" evidence="1">
    <location>
        <begin position="1263"/>
        <end position="1303"/>
    </location>
</feature>
<comment type="caution">
    <text evidence="3">The sequence shown here is derived from an EMBL/GenBank/DDBJ whole genome shotgun (WGS) entry which is preliminary data.</text>
</comment>
<dbReference type="Pfam" id="PF00658">
    <property type="entry name" value="MLLE"/>
    <property type="match status" value="1"/>
</dbReference>
<feature type="region of interest" description="Disordered" evidence="1">
    <location>
        <begin position="708"/>
        <end position="746"/>
    </location>
</feature>
<feature type="compositionally biased region" description="Gly residues" evidence="1">
    <location>
        <begin position="1283"/>
        <end position="1299"/>
    </location>
</feature>
<dbReference type="SUPFAM" id="SSF63570">
    <property type="entry name" value="PABC (PABP) domain"/>
    <property type="match status" value="1"/>
</dbReference>
<dbReference type="EMBL" id="LHPF02000014">
    <property type="protein sequence ID" value="PSC71629.1"/>
    <property type="molecule type" value="Genomic_DNA"/>
</dbReference>
<proteinExistence type="predicted"/>
<dbReference type="InterPro" id="IPR052402">
    <property type="entry name" value="ADCK_kinase"/>
</dbReference>
<dbReference type="InterPro" id="IPR004147">
    <property type="entry name" value="ABC1_dom"/>
</dbReference>
<dbReference type="GO" id="GO:0016301">
    <property type="term" value="F:kinase activity"/>
    <property type="evidence" value="ECO:0007669"/>
    <property type="project" value="UniProtKB-KW"/>
</dbReference>
<protein>
    <submittedName>
        <fullName evidence="3">Serine threonine-kinase abkC isoform B</fullName>
    </submittedName>
</protein>
<keyword evidence="4" id="KW-1185">Reference proteome</keyword>
<gene>
    <name evidence="3" type="ORF">C2E20_5016</name>
</gene>
<sequence>MEWFPLCRRPAGCWRLPRLPSLPPQEYEQQGPDPDELRVKALMESAAPLKQQALRLRGMTRSIARLGHLLRPRRPVFGPPTPLHDQDELMECVGEIAALAVAVLHQGEQQAEEYGRVCFCMLVAGLGTRAVGKALRGMRAVMEAAAQGGAARMFDVELLESHLDDCDPPAPLDFVAAFAELGGIFEFALRFLAANVVGPRAELLPRLAAPGAARHLEARVAEGATPLTGLLGPWAYERLPDKLFNTLIAVLAAAPERLAEIWSAGVGGAGPAATDRHQAAAGMPAQAREGLHKAASVTLSDQRKLSLQRLLTEATMLLHHSRGAAGDAYALCLHATLVPLAQAVQQSLAASGLFQEEEHSLIAAACTDLVDTVGTHMTLQSQSEELQQAAGRVRSEREAFCHALALAGAAGVGTVQLAAAQREEDGSVEAAVEQVTLLIRQSSAEAHQQALAALEQVWLDVQRRTAAIWALIKRVAEGGTAAGSDAAAHSEAGGGAGSGGTSGTSGSGGSGEAEPGEPTLLEAALLAAAPPEVQTQLLGERLFAGVHSVQPDLAGKITGMLLEMDNAELLVLLRQPAELESKIEEAVAVLKAHNAVPAGATIGECIAALIPVLAGYNQTAKHCATSRLSGNAAEELWRRRHKWAARRTAKLLTDLPDTPPLAPLISAWEGLNICIAAVVDEQHFGSIDGWSASGGGLQVAASVGARGQAAARERRSTLAPVPGHVAATPAPPLEGLEAGGERQGGEAVDVVEAQQAQHDLVSHSATQQEAWEAARLALAGGTRAKGGLCDSPSEMHTPRDCPPWQGAEQAQQGTQGGGGGGGGGDGDPLQPASRSTSRSASGSSSNGTRGVLDDAAEAALREAAADFMHPARWAAARAAPAHPDQAGAAAHSFSTRSLSGGSWHSFLVPGAQLSSEASSQVDGAEGPPPGVAALPQGTAAAEQPAVGGEGELLQPAGWTAHAAADDQPLSVADRLALALRAAHLLALFAPFLLLGTLLLLVAARLAEGSPAAGRLRTRAFKLLLWACSQSGAAFIKWAQWSATRTDIFPGDFCRVMSSLHDQAPVHSEGETKRAVEAAFKAPLEELFESFEAAPLASGSIAQVHRARLLVGGCTQEVAVKVRHPGVARQIWQDFQLLRPLAALTAHVRSLRSLNLAESVSQFSHTMAAQADLRIEAAHLRRAFANFSSVTSSVHVPRTVEGYCTEDVLVESFEAGQSVANFIRTPHPQNTQIVALGVDTYLKMLLQDNFVHTDLHPGNILVRAANNGRGDGPASSGNEPSGGDSDGGTSDGASSGGGNGDLPSQQQRQKIELILIDFGLCQPSPPQELTPVVRHRFISFLFTIAAGNGRSAARHLLCWAERQRCPDPAAFAADMEALFTERADIFAPEGIDLDAVIKSVLQVARRHEVSIDTHYAELVLGVCVIVGFATSLDRRVNMMDAAAPVMLYYSLTGRITGRLYM</sequence>
<evidence type="ECO:0000313" key="4">
    <source>
        <dbReference type="Proteomes" id="UP000239649"/>
    </source>
</evidence>
<dbReference type="InterPro" id="IPR044095">
    <property type="entry name" value="ADCK2_dom"/>
</dbReference>
<dbReference type="InterPro" id="IPR011009">
    <property type="entry name" value="Kinase-like_dom_sf"/>
</dbReference>
<evidence type="ECO:0000313" key="3">
    <source>
        <dbReference type="EMBL" id="PSC71629.1"/>
    </source>
</evidence>
<dbReference type="Gene3D" id="1.10.1900.10">
    <property type="entry name" value="c-terminal domain of poly(a) binding protein"/>
    <property type="match status" value="1"/>
</dbReference>
<feature type="region of interest" description="Disordered" evidence="1">
    <location>
        <begin position="914"/>
        <end position="945"/>
    </location>
</feature>
<evidence type="ECO:0000259" key="2">
    <source>
        <dbReference type="PROSITE" id="PS51309"/>
    </source>
</evidence>
<dbReference type="Gene3D" id="1.10.510.10">
    <property type="entry name" value="Transferase(Phosphotransferase) domain 1"/>
    <property type="match status" value="1"/>
</dbReference>
<feature type="compositionally biased region" description="Gly residues" evidence="1">
    <location>
        <begin position="492"/>
        <end position="511"/>
    </location>
</feature>
<dbReference type="OrthoDB" id="1290869at2759"/>
<dbReference type="Pfam" id="PF03109">
    <property type="entry name" value="ABC1"/>
    <property type="match status" value="1"/>
</dbReference>
<name>A0A2P6VC24_9CHLO</name>
<dbReference type="SUPFAM" id="SSF56112">
    <property type="entry name" value="Protein kinase-like (PK-like)"/>
    <property type="match status" value="1"/>
</dbReference>
<feature type="compositionally biased region" description="Low complexity" evidence="1">
    <location>
        <begin position="832"/>
        <end position="850"/>
    </location>
</feature>
<dbReference type="InterPro" id="IPR036053">
    <property type="entry name" value="PABP-dom"/>
</dbReference>
<dbReference type="Proteomes" id="UP000239649">
    <property type="component" value="Unassembled WGS sequence"/>
</dbReference>
<dbReference type="SMART" id="SM00517">
    <property type="entry name" value="PolyA"/>
    <property type="match status" value="1"/>
</dbReference>
<feature type="compositionally biased region" description="Gly residues" evidence="1">
    <location>
        <begin position="814"/>
        <end position="826"/>
    </location>
</feature>
<feature type="region of interest" description="Disordered" evidence="1">
    <location>
        <begin position="785"/>
        <end position="850"/>
    </location>
</feature>
<feature type="domain" description="PABC" evidence="2">
    <location>
        <begin position="518"/>
        <end position="595"/>
    </location>
</feature>
<accession>A0A2P6VC24</accession>
<dbReference type="GO" id="GO:0003723">
    <property type="term" value="F:RNA binding"/>
    <property type="evidence" value="ECO:0007669"/>
    <property type="project" value="InterPro"/>
</dbReference>
<organism evidence="3 4">
    <name type="scientific">Micractinium conductrix</name>
    <dbReference type="NCBI Taxonomy" id="554055"/>
    <lineage>
        <taxon>Eukaryota</taxon>
        <taxon>Viridiplantae</taxon>
        <taxon>Chlorophyta</taxon>
        <taxon>core chlorophytes</taxon>
        <taxon>Trebouxiophyceae</taxon>
        <taxon>Chlorellales</taxon>
        <taxon>Chlorellaceae</taxon>
        <taxon>Chlorella clade</taxon>
        <taxon>Micractinium</taxon>
    </lineage>
</organism>
<dbReference type="InterPro" id="IPR002004">
    <property type="entry name" value="PABP_HYD_C"/>
</dbReference>